<keyword evidence="3" id="KW-1185">Reference proteome</keyword>
<organism evidence="2 3">
    <name type="scientific">Malassezia furfur</name>
    <name type="common">Pityriasis versicolor infection agent</name>
    <name type="synonym">Pityrosporum furfur</name>
    <dbReference type="NCBI Taxonomy" id="55194"/>
    <lineage>
        <taxon>Eukaryota</taxon>
        <taxon>Fungi</taxon>
        <taxon>Dikarya</taxon>
        <taxon>Basidiomycota</taxon>
        <taxon>Ustilaginomycotina</taxon>
        <taxon>Malasseziomycetes</taxon>
        <taxon>Malasseziales</taxon>
        <taxon>Malasseziaceae</taxon>
        <taxon>Malassezia</taxon>
    </lineage>
</organism>
<name>A0ABY8EMR0_MALFU</name>
<reference evidence="2 3" key="1">
    <citation type="journal article" date="2020" name="Elife">
        <title>Loss of centromere function drives karyotype evolution in closely related Malassezia species.</title>
        <authorList>
            <person name="Sankaranarayanan S.R."/>
            <person name="Ianiri G."/>
            <person name="Coelho M.A."/>
            <person name="Reza M.H."/>
            <person name="Thimmappa B.C."/>
            <person name="Ganguly P."/>
            <person name="Vadnala R.N."/>
            <person name="Sun S."/>
            <person name="Siddharthan R."/>
            <person name="Tellgren-Roth C."/>
            <person name="Dawson T.L."/>
            <person name="Heitman J."/>
            <person name="Sanyal K."/>
        </authorList>
    </citation>
    <scope>NUCLEOTIDE SEQUENCE [LARGE SCALE GENOMIC DNA]</scope>
    <source>
        <strain evidence="2">CBS14141</strain>
    </source>
</reference>
<evidence type="ECO:0000256" key="1">
    <source>
        <dbReference type="SAM" id="MobiDB-lite"/>
    </source>
</evidence>
<gene>
    <name evidence="2" type="ORF">GLX27_001473</name>
</gene>
<feature type="region of interest" description="Disordered" evidence="1">
    <location>
        <begin position="70"/>
        <end position="89"/>
    </location>
</feature>
<dbReference type="EMBL" id="CP046234">
    <property type="protein sequence ID" value="WFD46831.1"/>
    <property type="molecule type" value="Genomic_DNA"/>
</dbReference>
<evidence type="ECO:0000313" key="3">
    <source>
        <dbReference type="Proteomes" id="UP000818624"/>
    </source>
</evidence>
<dbReference type="Proteomes" id="UP000818624">
    <property type="component" value="Chromosome 1"/>
</dbReference>
<evidence type="ECO:0000313" key="2">
    <source>
        <dbReference type="EMBL" id="WFD46831.1"/>
    </source>
</evidence>
<accession>A0ABY8EMR0</accession>
<protein>
    <submittedName>
        <fullName evidence="2">Uncharacterized protein</fullName>
    </submittedName>
</protein>
<proteinExistence type="predicted"/>
<sequence>MCPCCNHINCCGDRWRGDKPLPTDDYRQEARQRELELEANRRLYDEEATVSSGAAYPTATPMAAPTGTAVPMNVPAAGTQQHITPPVQK</sequence>